<dbReference type="InterPro" id="IPR036291">
    <property type="entry name" value="NAD(P)-bd_dom_sf"/>
</dbReference>
<dbReference type="Pfam" id="PF00106">
    <property type="entry name" value="adh_short"/>
    <property type="match status" value="1"/>
</dbReference>
<accession>A0A6A5XNM3</accession>
<dbReference type="SUPFAM" id="SSF51735">
    <property type="entry name" value="NAD(P)-binding Rossmann-fold domains"/>
    <property type="match status" value="1"/>
</dbReference>
<dbReference type="PRINTS" id="PR00081">
    <property type="entry name" value="GDHRDH"/>
</dbReference>
<dbReference type="InterPro" id="IPR002347">
    <property type="entry name" value="SDR_fam"/>
</dbReference>
<organism evidence="2 3">
    <name type="scientific">Aaosphaeria arxii CBS 175.79</name>
    <dbReference type="NCBI Taxonomy" id="1450172"/>
    <lineage>
        <taxon>Eukaryota</taxon>
        <taxon>Fungi</taxon>
        <taxon>Dikarya</taxon>
        <taxon>Ascomycota</taxon>
        <taxon>Pezizomycotina</taxon>
        <taxon>Dothideomycetes</taxon>
        <taxon>Pleosporomycetidae</taxon>
        <taxon>Pleosporales</taxon>
        <taxon>Pleosporales incertae sedis</taxon>
        <taxon>Aaosphaeria</taxon>
    </lineage>
</organism>
<evidence type="ECO:0000313" key="2">
    <source>
        <dbReference type="EMBL" id="KAF2014506.1"/>
    </source>
</evidence>
<dbReference type="OrthoDB" id="5296at2759"/>
<dbReference type="EMBL" id="ML978070">
    <property type="protein sequence ID" value="KAF2014506.1"/>
    <property type="molecule type" value="Genomic_DNA"/>
</dbReference>
<dbReference type="AlphaFoldDB" id="A0A6A5XNM3"/>
<dbReference type="PANTHER" id="PTHR43658">
    <property type="entry name" value="SHORT-CHAIN DEHYDROGENASE/REDUCTASE"/>
    <property type="match status" value="1"/>
</dbReference>
<gene>
    <name evidence="2" type="ORF">BU24DRAFT_493100</name>
</gene>
<dbReference type="GO" id="GO:0008670">
    <property type="term" value="F:2,4-dienoyl-CoA reductase (NADPH) activity"/>
    <property type="evidence" value="ECO:0007669"/>
    <property type="project" value="TreeGrafter"/>
</dbReference>
<reference evidence="2" key="1">
    <citation type="journal article" date="2020" name="Stud. Mycol.">
        <title>101 Dothideomycetes genomes: a test case for predicting lifestyles and emergence of pathogens.</title>
        <authorList>
            <person name="Haridas S."/>
            <person name="Albert R."/>
            <person name="Binder M."/>
            <person name="Bloem J."/>
            <person name="Labutti K."/>
            <person name="Salamov A."/>
            <person name="Andreopoulos B."/>
            <person name="Baker S."/>
            <person name="Barry K."/>
            <person name="Bills G."/>
            <person name="Bluhm B."/>
            <person name="Cannon C."/>
            <person name="Castanera R."/>
            <person name="Culley D."/>
            <person name="Daum C."/>
            <person name="Ezra D."/>
            <person name="Gonzalez J."/>
            <person name="Henrissat B."/>
            <person name="Kuo A."/>
            <person name="Liang C."/>
            <person name="Lipzen A."/>
            <person name="Lutzoni F."/>
            <person name="Magnuson J."/>
            <person name="Mondo S."/>
            <person name="Nolan M."/>
            <person name="Ohm R."/>
            <person name="Pangilinan J."/>
            <person name="Park H.-J."/>
            <person name="Ramirez L."/>
            <person name="Alfaro M."/>
            <person name="Sun H."/>
            <person name="Tritt A."/>
            <person name="Yoshinaga Y."/>
            <person name="Zwiers L.-H."/>
            <person name="Turgeon B."/>
            <person name="Goodwin S."/>
            <person name="Spatafora J."/>
            <person name="Crous P."/>
            <person name="Grigoriev I."/>
        </authorList>
    </citation>
    <scope>NUCLEOTIDE SEQUENCE</scope>
    <source>
        <strain evidence="2">CBS 175.79</strain>
    </source>
</reference>
<keyword evidence="3" id="KW-1185">Reference proteome</keyword>
<dbReference type="GO" id="GO:0006635">
    <property type="term" value="P:fatty acid beta-oxidation"/>
    <property type="evidence" value="ECO:0007669"/>
    <property type="project" value="TreeGrafter"/>
</dbReference>
<dbReference type="RefSeq" id="XP_033382845.1">
    <property type="nucleotide sequence ID" value="XM_033533942.1"/>
</dbReference>
<dbReference type="PANTHER" id="PTHR43658:SF8">
    <property type="entry name" value="17-BETA-HYDROXYSTEROID DEHYDROGENASE 14-RELATED"/>
    <property type="match status" value="1"/>
</dbReference>
<dbReference type="Proteomes" id="UP000799778">
    <property type="component" value="Unassembled WGS sequence"/>
</dbReference>
<dbReference type="Gene3D" id="3.40.50.720">
    <property type="entry name" value="NAD(P)-binding Rossmann-like Domain"/>
    <property type="match status" value="1"/>
</dbReference>
<name>A0A6A5XNM3_9PLEO</name>
<proteinExistence type="predicted"/>
<keyword evidence="1" id="KW-0560">Oxidoreductase</keyword>
<evidence type="ECO:0000256" key="1">
    <source>
        <dbReference type="ARBA" id="ARBA00023002"/>
    </source>
</evidence>
<dbReference type="GO" id="GO:0005739">
    <property type="term" value="C:mitochondrion"/>
    <property type="evidence" value="ECO:0007669"/>
    <property type="project" value="TreeGrafter"/>
</dbReference>
<sequence length="291" mass="31069">MSSIDQPLKGKILLITGGASGIGLSLAHQSHSLGARLLISDLHPTPALTTLLTAHPSTVLFVQSDVTRWSDLASLFAACEAKWGDVPDAYGICAGLFEPPFSSWWLDTEEQGYKQCAVNVEHPVKLTRMAIKKSLGRGKRASVCIISSIGGIAGSIAAPLYCATKHAIVGFVKSLKDTEPLTGVKVTGICPGLVNTPLFTSDKKSQFSFAETKALSPDDVASNMLRLLQEKEFPCGTLLQLDMAGAKVLPEWGIPEPTGEGTGKELEAEDMTRALLGPIREKLEQERGSKL</sequence>
<dbReference type="GeneID" id="54291339"/>
<protein>
    <submittedName>
        <fullName evidence="2">NAD(P)-binding protein</fullName>
    </submittedName>
</protein>
<evidence type="ECO:0000313" key="3">
    <source>
        <dbReference type="Proteomes" id="UP000799778"/>
    </source>
</evidence>